<reference evidence="1 2" key="1">
    <citation type="submission" date="2024-09" db="EMBL/GenBank/DDBJ databases">
        <authorList>
            <person name="Sun Q."/>
            <person name="Mori K."/>
        </authorList>
    </citation>
    <scope>NUCLEOTIDE SEQUENCE [LARGE SCALE GENOMIC DNA]</scope>
    <source>
        <strain evidence="1 2">JCM 13519</strain>
    </source>
</reference>
<organism evidence="1 2">
    <name type="scientific">Arthrobacter methylotrophus</name>
    <dbReference type="NCBI Taxonomy" id="121291"/>
    <lineage>
        <taxon>Bacteria</taxon>
        <taxon>Bacillati</taxon>
        <taxon>Actinomycetota</taxon>
        <taxon>Actinomycetes</taxon>
        <taxon>Micrococcales</taxon>
        <taxon>Micrococcaceae</taxon>
        <taxon>Arthrobacter</taxon>
    </lineage>
</organism>
<proteinExistence type="predicted"/>
<dbReference type="Proteomes" id="UP001589536">
    <property type="component" value="Unassembled WGS sequence"/>
</dbReference>
<dbReference type="RefSeq" id="WP_376953400.1">
    <property type="nucleotide sequence ID" value="NZ_BAABED010000001.1"/>
</dbReference>
<evidence type="ECO:0000313" key="2">
    <source>
        <dbReference type="Proteomes" id="UP001589536"/>
    </source>
</evidence>
<comment type="caution">
    <text evidence="1">The sequence shown here is derived from an EMBL/GenBank/DDBJ whole genome shotgun (WGS) entry which is preliminary data.</text>
</comment>
<gene>
    <name evidence="1" type="ORF">ACFFPI_02400</name>
</gene>
<keyword evidence="2" id="KW-1185">Reference proteome</keyword>
<name>A0ABV5UKG0_9MICC</name>
<evidence type="ECO:0000313" key="1">
    <source>
        <dbReference type="EMBL" id="MFB9713008.1"/>
    </source>
</evidence>
<accession>A0ABV5UKG0</accession>
<dbReference type="EMBL" id="JBHMBH010000006">
    <property type="protein sequence ID" value="MFB9713008.1"/>
    <property type="molecule type" value="Genomic_DNA"/>
</dbReference>
<protein>
    <submittedName>
        <fullName evidence="1">Uncharacterized protein</fullName>
    </submittedName>
</protein>
<sequence>MNVIKNAFADGKWIAGGQVDFVAADSAMQPNQYGQVSGYVRMNQQKMDFINADGTVRSSSAEPGPKPLLFLVVKRDEAWELGDIGTPEGSK</sequence>